<dbReference type="Proteomes" id="UP000654345">
    <property type="component" value="Unassembled WGS sequence"/>
</dbReference>
<evidence type="ECO:0000256" key="2">
    <source>
        <dbReference type="ARBA" id="ARBA00022525"/>
    </source>
</evidence>
<evidence type="ECO:0000313" key="8">
    <source>
        <dbReference type="Proteomes" id="UP000654345"/>
    </source>
</evidence>
<keyword evidence="3" id="KW-0843">Virulence</keyword>
<dbReference type="InterPro" id="IPR022044">
    <property type="entry name" value="TcdB_toxin_mid/C"/>
</dbReference>
<protein>
    <recommendedName>
        <fullName evidence="9">Toxin</fullName>
    </recommendedName>
</protein>
<sequence length="2650" mass="295175">MYQEASLPEGGRQGAAKDTSTNEDKTLFTPPSISLPKGGGAIRGIGEKFGANPVTGTGSMTVPIATSPGRSGFGPQLSLSYDSGAGNSPFGLGWNLSLPAITRKTDKGLPRYQDAQDTESDVFTLSGAEDLVPVLKQDASDTWRYEELPPRTVNGTTYRIRRYRPRVEGLFARIERWTNADKPDDSFWRSISKDNITTWYGRSDNSRIADPTHPERIFGWLISETYDDKGNIIAYHYKPEDAEHVDLAQAHEYNRGDTLDPRRTANRYLKRIFYGNYTPYLPELEAGQPWPEPPGEGNWYFEVVFDYGEHDQAHPTPQEDGIWTVRQDPFSSYRSTFEVRTHRLCQRALMFHHIPEASDSQEGYDGLVRSTDFTYEYEQDAANVRAPLFSKLIGVMPRSYQRQAGGDDLSASLPPLEFTYSDATIQAELRELRELRGESLADLPIGIDGAQYQWVDLDGEGLSGVLTEQAGAWFYKRNLSPTNMVGNDGDVHIEAKFATVEVVLSKPAMALSGHAQFLDLAGDGRLDVVQFAGPTPGFYDRTMGEQWDPFVSFASLPNVDWSDPNLRFIDLDGDGHADILISEHDAFVWYRSLGEDGFGAAQRVSKLWDEEQGPAIVFADGEQSISLADMSGDGLNDIVRTRNGEVCYWPNLGYGRFGAKVTMDNAPLFDAVDQFDHRRLRLADIDGTGTTDLLYLHREGVRVYFNQSGNSWSAATTITHFPALDNVADVQTLDLFGNGTACLVWSSPLPNEARRPLRYLDLMGGQKPHLLVKTVNNLGAETTVAYAPSTKFYLQDKAAGNPWVTRLPFPVHCVEKVTVRDTWRNTTFSTTYSYHHGYFDGPEREFRGFGRVEQVDVEDYGTFAAGNTGSPYITDDHTLYQPPIKTVTWYHTGVFLDRERILNHFQDEYFPNWFEDEQPGQQVLGTFQERTLPEPDLDVLDLSAEEWREALRACKGMMLRQEVYELDVDALATGRHTPVKLFSAAYHTCHIHRLQAKAANQHAVFHVTESEAITYHYELDLRPQQLTPDPRIAHTLNMRIDEYGNIQQSVAVVYPRLGTYVDAALRDGAQELIQQVQSELHLASTETRYTNDVLEPDAYRLRLPCEVLTYELTGIVPTSRYFTLDDVRAYKLSDTYQTGGIAVEEIAYHVLPNRTSPQKRIVEHARSLFFDTTLDKPLVLGQLNALGLPYESYKLALTDDMLGLIFKDKIQPGVQTALSDKHISGYLSGSELTERFGGEAVPGQYWMCSGVAGFNADAAQHFYLPERYTDPFGNPTALTYDLCNLYIQSSTDALGNRTEVTGFDFRVLAPCQMKDANDNLSEVRFDILGMPAAMAVMGKGNEGDSLNAFDDALLNPDLATMQEFFATKDYDVTDAKNLLRGASVRHVYSFGEIITDGKTLWGQHPSCACSIVRERHVADEPDSAVQSAFAYSDGTGNVLVKKVQAEPEQPGGPLRWVASGKTILNNKGKPVKQYELYFSPPEVGHRFEEPAEVGVTPVLYYDAVGRVIRTESPDGSYSRVEFSPWYVTHYDANDTVSETGNAWFARKSAPTASAEEQRAARLAAEHADTPSVTVLDSLGREVVAIAHNRVGSANVLVDEKYVTFSKLDTEGKPLWVQDPRGNCVMQYVLPPLPDGVHPFNDASNLSAQGFAPCYDIAGNLLFQHSMDAGDRWMLNDAAGKPMFAWNSRGFITRMEYDVLHRPTGSFVTATGDSTLSGAPRNPALSPDPEVQVERLIYGEGQVNDKQRNLRGKLYEHSDTAGVVTSDAYDFKGNPLHTTRQLTVDYKAIPDWSQHPALEAEIFTASTRYDALNRPVQIIALHSLATNPQRINITQPVYNEAGLLERVDVWLDQSAEPITLLNPTTANLHAITNIDYNAKGQRLLLQYGNGSETRYDYEHDTFRLKQLKTTRTSDSAVLQDLNYTYDPMGNITQIVDNANDHVYHSNACVLPGAEYRYDALYRLMAASGREHRGNGQQYDWDDSSHVVPTLPNDCQALQNYVETYRYDPVGNIMQMVHHVGRNLEQPGQVMWNRRYQYALDSNRLLAASLPGDPANLADHVAMPGYSANYTYDLHGNIMAMSHLPQMGWDYRDQLQATAQQKINNSGTVETTYYCYDTNGQRVRKVSERQASAGQTPTRMKERLYLGGFEIYREYQSDGDTRALEREILHIMDDKQRIALVETRTIDLASNDPAPQQLIRYQYGNHLGSVSLELDDAGQIISYEEYTPYGSTAYQAGRNAAEVSLKRYRYTGMERDEESGLNYHSARYYAPWLGRWVSADPSGLKGGINLYGYANSNLTRYTDKSGAEPDEFLPGLITDYPYLGQAWQDAAKTVLENKYGQGGFKANMQAFHAALDALPVGPRRTELARDVFNSVRSGFYRRVGRLYEQGIKAFGGIDLPQDMIEKMIENGTGLTGVQIDHAIEELALRPHSALDPMNLGIRKGHAGVPGGSHFKATEGRKAMRILERIAEVAFILDASVAAARTVDRLVHGDFRGAAREVGSFAYDQTVGVVVDAAGLVKDAAKFVSDPLAGIRESVDTLKKMQEEEDATMDRIFGHDEQKAPSAPPVVDRPAPRKPDRGNEAQGLMLFAAAVGLAASPQANAPAPVEASTTETQPSGADGSNFTPVNPFCSFWTPTGIPFNVPGPCSYPF</sequence>
<dbReference type="InterPro" id="IPR050708">
    <property type="entry name" value="T6SS_VgrG/RHS"/>
</dbReference>
<evidence type="ECO:0000259" key="6">
    <source>
        <dbReference type="Pfam" id="PF12256"/>
    </source>
</evidence>
<feature type="compositionally biased region" description="Polar residues" evidence="4">
    <location>
        <begin position="2608"/>
        <end position="2622"/>
    </location>
</feature>
<dbReference type="PANTHER" id="PTHR32305:SF15">
    <property type="entry name" value="PROTEIN RHSA-RELATED"/>
    <property type="match status" value="1"/>
</dbReference>
<evidence type="ECO:0000256" key="4">
    <source>
        <dbReference type="SAM" id="MobiDB-lite"/>
    </source>
</evidence>
<dbReference type="RefSeq" id="WP_201372720.1">
    <property type="nucleotide sequence ID" value="NZ_BNJG01000002.1"/>
</dbReference>
<dbReference type="InterPro" id="IPR022385">
    <property type="entry name" value="Rhs_assc_core"/>
</dbReference>
<keyword evidence="2" id="KW-0964">Secreted</keyword>
<dbReference type="Pfam" id="PF12256">
    <property type="entry name" value="TcdB_toxin_midN"/>
    <property type="match status" value="1"/>
</dbReference>
<gene>
    <name evidence="7" type="ORF">KSB_46280</name>
</gene>
<dbReference type="NCBIfam" id="TIGR03696">
    <property type="entry name" value="Rhs_assc_core"/>
    <property type="match status" value="1"/>
</dbReference>
<dbReference type="InterPro" id="IPR028994">
    <property type="entry name" value="Integrin_alpha_N"/>
</dbReference>
<feature type="domain" description="Insecticide toxin TcdB middle/N-terminal" evidence="6">
    <location>
        <begin position="727"/>
        <end position="858"/>
    </location>
</feature>
<organism evidence="7 8">
    <name type="scientific">Ktedonobacter robiniae</name>
    <dbReference type="NCBI Taxonomy" id="2778365"/>
    <lineage>
        <taxon>Bacteria</taxon>
        <taxon>Bacillati</taxon>
        <taxon>Chloroflexota</taxon>
        <taxon>Ktedonobacteria</taxon>
        <taxon>Ktedonobacterales</taxon>
        <taxon>Ktedonobacteraceae</taxon>
        <taxon>Ktedonobacter</taxon>
    </lineage>
</organism>
<feature type="region of interest" description="Disordered" evidence="4">
    <location>
        <begin position="2553"/>
        <end position="2580"/>
    </location>
</feature>
<dbReference type="InterPro" id="IPR003284">
    <property type="entry name" value="Sal_SpvB"/>
</dbReference>
<dbReference type="InterPro" id="IPR022045">
    <property type="entry name" value="TcdB_toxin_mid/N"/>
</dbReference>
<dbReference type="PRINTS" id="PR01341">
    <property type="entry name" value="SALSPVBPROT"/>
</dbReference>
<keyword evidence="8" id="KW-1185">Reference proteome</keyword>
<evidence type="ECO:0000259" key="5">
    <source>
        <dbReference type="Pfam" id="PF12255"/>
    </source>
</evidence>
<feature type="domain" description="Insecticide toxin TcdB middle/C-terminal" evidence="5">
    <location>
        <begin position="950"/>
        <end position="1100"/>
    </location>
</feature>
<dbReference type="EMBL" id="BNJG01000002">
    <property type="protein sequence ID" value="GHO56153.1"/>
    <property type="molecule type" value="Genomic_DNA"/>
</dbReference>
<comment type="subcellular location">
    <subcellularLocation>
        <location evidence="1">Secreted</location>
    </subcellularLocation>
</comment>
<evidence type="ECO:0000313" key="7">
    <source>
        <dbReference type="EMBL" id="GHO56153.1"/>
    </source>
</evidence>
<dbReference type="Pfam" id="PF03534">
    <property type="entry name" value="SpvB"/>
    <property type="match status" value="1"/>
</dbReference>
<dbReference type="Pfam" id="PF12255">
    <property type="entry name" value="TcdB_toxin_midC"/>
    <property type="match status" value="1"/>
</dbReference>
<reference evidence="7 8" key="1">
    <citation type="journal article" date="2021" name="Int. J. Syst. Evol. Microbiol.">
        <title>Reticulibacter mediterranei gen. nov., sp. nov., within the new family Reticulibacteraceae fam. nov., and Ktedonospora formicarum gen. nov., sp. nov., Ktedonobacter robiniae sp. nov., Dictyobacter formicarum sp. nov. and Dictyobacter arantiisoli sp. nov., belonging to the class Ktedonobacteria.</title>
        <authorList>
            <person name="Yabe S."/>
            <person name="Zheng Y."/>
            <person name="Wang C.M."/>
            <person name="Sakai Y."/>
            <person name="Abe K."/>
            <person name="Yokota A."/>
            <person name="Donadio S."/>
            <person name="Cavaletti L."/>
            <person name="Monciardini P."/>
        </authorList>
    </citation>
    <scope>NUCLEOTIDE SEQUENCE [LARGE SCALE GENOMIC DNA]</scope>
    <source>
        <strain evidence="7 8">SOSP1-30</strain>
    </source>
</reference>
<name>A0ABQ3UTY2_9CHLR</name>
<dbReference type="SUPFAM" id="SSF69318">
    <property type="entry name" value="Integrin alpha N-terminal domain"/>
    <property type="match status" value="1"/>
</dbReference>
<evidence type="ECO:0000256" key="3">
    <source>
        <dbReference type="ARBA" id="ARBA00023026"/>
    </source>
</evidence>
<evidence type="ECO:0008006" key="9">
    <source>
        <dbReference type="Google" id="ProtNLM"/>
    </source>
</evidence>
<dbReference type="Gene3D" id="2.180.10.10">
    <property type="entry name" value="RHS repeat-associated core"/>
    <property type="match status" value="1"/>
</dbReference>
<feature type="region of interest" description="Disordered" evidence="4">
    <location>
        <begin position="1"/>
        <end position="37"/>
    </location>
</feature>
<proteinExistence type="predicted"/>
<accession>A0ABQ3UTY2</accession>
<feature type="compositionally biased region" description="Basic and acidic residues" evidence="4">
    <location>
        <begin position="2571"/>
        <end position="2580"/>
    </location>
</feature>
<comment type="caution">
    <text evidence="7">The sequence shown here is derived from an EMBL/GenBank/DDBJ whole genome shotgun (WGS) entry which is preliminary data.</text>
</comment>
<evidence type="ECO:0000256" key="1">
    <source>
        <dbReference type="ARBA" id="ARBA00004613"/>
    </source>
</evidence>
<feature type="region of interest" description="Disordered" evidence="4">
    <location>
        <begin position="2602"/>
        <end position="2622"/>
    </location>
</feature>
<dbReference type="PANTHER" id="PTHR32305">
    <property type="match status" value="1"/>
</dbReference>